<organism evidence="1 2">
    <name type="scientific">Podospora appendiculata</name>
    <dbReference type="NCBI Taxonomy" id="314037"/>
    <lineage>
        <taxon>Eukaryota</taxon>
        <taxon>Fungi</taxon>
        <taxon>Dikarya</taxon>
        <taxon>Ascomycota</taxon>
        <taxon>Pezizomycotina</taxon>
        <taxon>Sordariomycetes</taxon>
        <taxon>Sordariomycetidae</taxon>
        <taxon>Sordariales</taxon>
        <taxon>Podosporaceae</taxon>
        <taxon>Podospora</taxon>
    </lineage>
</organism>
<dbReference type="AlphaFoldDB" id="A0AAE1CH71"/>
<keyword evidence="2" id="KW-1185">Reference proteome</keyword>
<dbReference type="InterPro" id="IPR016181">
    <property type="entry name" value="Acyl_CoA_acyltransferase"/>
</dbReference>
<reference evidence="1" key="2">
    <citation type="submission" date="2023-06" db="EMBL/GenBank/DDBJ databases">
        <authorList>
            <consortium name="Lawrence Berkeley National Laboratory"/>
            <person name="Haridas S."/>
            <person name="Hensen N."/>
            <person name="Bonometti L."/>
            <person name="Westerberg I."/>
            <person name="Brannstrom I.O."/>
            <person name="Guillou S."/>
            <person name="Cros-Aarteil S."/>
            <person name="Calhoun S."/>
            <person name="Kuo A."/>
            <person name="Mondo S."/>
            <person name="Pangilinan J."/>
            <person name="Riley R."/>
            <person name="Labutti K."/>
            <person name="Andreopoulos B."/>
            <person name="Lipzen A."/>
            <person name="Chen C."/>
            <person name="Yanf M."/>
            <person name="Daum C."/>
            <person name="Ng V."/>
            <person name="Clum A."/>
            <person name="Steindorff A."/>
            <person name="Ohm R."/>
            <person name="Martin F."/>
            <person name="Silar P."/>
            <person name="Natvig D."/>
            <person name="Lalanne C."/>
            <person name="Gautier V."/>
            <person name="Ament-Velasquez S.L."/>
            <person name="Kruys A."/>
            <person name="Hutchinson M.I."/>
            <person name="Powell A.J."/>
            <person name="Barry K."/>
            <person name="Miller A.N."/>
            <person name="Grigoriev I.V."/>
            <person name="Debuchy R."/>
            <person name="Gladieux P."/>
            <person name="Thoren M.H."/>
            <person name="Johannesson H."/>
        </authorList>
    </citation>
    <scope>NUCLEOTIDE SEQUENCE</scope>
    <source>
        <strain evidence="1">CBS 314.62</strain>
    </source>
</reference>
<evidence type="ECO:0000313" key="2">
    <source>
        <dbReference type="Proteomes" id="UP001270362"/>
    </source>
</evidence>
<dbReference type="PANTHER" id="PTHR42791:SF17">
    <property type="entry name" value="ACETYLTRANSFERASE, GNAT FAMILY FAMILY (AFU_ORTHOLOGUE AFUA_8G05690)"/>
    <property type="match status" value="1"/>
</dbReference>
<reference evidence="1" key="1">
    <citation type="journal article" date="2023" name="Mol. Phylogenet. Evol.">
        <title>Genome-scale phylogeny and comparative genomics of the fungal order Sordariales.</title>
        <authorList>
            <person name="Hensen N."/>
            <person name="Bonometti L."/>
            <person name="Westerberg I."/>
            <person name="Brannstrom I.O."/>
            <person name="Guillou S."/>
            <person name="Cros-Aarteil S."/>
            <person name="Calhoun S."/>
            <person name="Haridas S."/>
            <person name="Kuo A."/>
            <person name="Mondo S."/>
            <person name="Pangilinan J."/>
            <person name="Riley R."/>
            <person name="LaButti K."/>
            <person name="Andreopoulos B."/>
            <person name="Lipzen A."/>
            <person name="Chen C."/>
            <person name="Yan M."/>
            <person name="Daum C."/>
            <person name="Ng V."/>
            <person name="Clum A."/>
            <person name="Steindorff A."/>
            <person name="Ohm R.A."/>
            <person name="Martin F."/>
            <person name="Silar P."/>
            <person name="Natvig D.O."/>
            <person name="Lalanne C."/>
            <person name="Gautier V."/>
            <person name="Ament-Velasquez S.L."/>
            <person name="Kruys A."/>
            <person name="Hutchinson M.I."/>
            <person name="Powell A.J."/>
            <person name="Barry K."/>
            <person name="Miller A.N."/>
            <person name="Grigoriev I.V."/>
            <person name="Debuchy R."/>
            <person name="Gladieux P."/>
            <person name="Hiltunen Thoren M."/>
            <person name="Johannesson H."/>
        </authorList>
    </citation>
    <scope>NUCLEOTIDE SEQUENCE</scope>
    <source>
        <strain evidence="1">CBS 314.62</strain>
    </source>
</reference>
<dbReference type="EMBL" id="JAULSO010000001">
    <property type="protein sequence ID" value="KAK3694511.1"/>
    <property type="molecule type" value="Genomic_DNA"/>
</dbReference>
<name>A0AAE1CH71_9PEZI</name>
<protein>
    <submittedName>
        <fullName evidence="1">N-acetyltransferase-like protein</fullName>
    </submittedName>
</protein>
<dbReference type="InterPro" id="IPR052523">
    <property type="entry name" value="Trichothecene_AcTrans"/>
</dbReference>
<dbReference type="Gene3D" id="3.40.630.30">
    <property type="match status" value="1"/>
</dbReference>
<gene>
    <name evidence="1" type="ORF">B0T22DRAFT_72900</name>
</gene>
<proteinExistence type="predicted"/>
<accession>A0AAE1CH71</accession>
<dbReference type="Proteomes" id="UP001270362">
    <property type="component" value="Unassembled WGS sequence"/>
</dbReference>
<dbReference type="PANTHER" id="PTHR42791">
    <property type="entry name" value="GNAT FAMILY ACETYLTRANSFERASE"/>
    <property type="match status" value="1"/>
</dbReference>
<evidence type="ECO:0000313" key="1">
    <source>
        <dbReference type="EMBL" id="KAK3694511.1"/>
    </source>
</evidence>
<sequence>MTRPTSKPRIRIREATRADLSALLDVHFEAFDSDPMNQLMYPAGVTENARELFGQSLFPPESDTVDENKHGETRIFVAELLADDTADEVPVEIVAYAKWQIFRHGRPEAEWNTDDPPMTTEMLGEGVDADVYNAFLGGMHRVRKQHSRGDASVNLGILACRPTRQRLGAASALMRWGTELADELGLPSYLESSPYGYPVYKKFGYQDIDVLDLKITELWGVVKTNDRKWGEDSAVELAGPLPAGTYRSAIMKRPAKAASV</sequence>
<dbReference type="SUPFAM" id="SSF55729">
    <property type="entry name" value="Acyl-CoA N-acyltransferases (Nat)"/>
    <property type="match status" value="1"/>
</dbReference>
<comment type="caution">
    <text evidence="1">The sequence shown here is derived from an EMBL/GenBank/DDBJ whole genome shotgun (WGS) entry which is preliminary data.</text>
</comment>